<evidence type="ECO:0000313" key="2">
    <source>
        <dbReference type="Proteomes" id="UP001604277"/>
    </source>
</evidence>
<proteinExistence type="predicted"/>
<evidence type="ECO:0000313" key="1">
    <source>
        <dbReference type="EMBL" id="KAL2551714.1"/>
    </source>
</evidence>
<protein>
    <submittedName>
        <fullName evidence="1">Leucine-rich repeat protein kinase family protein</fullName>
    </submittedName>
</protein>
<dbReference type="Proteomes" id="UP001604277">
    <property type="component" value="Unassembled WGS sequence"/>
</dbReference>
<organism evidence="1 2">
    <name type="scientific">Forsythia ovata</name>
    <dbReference type="NCBI Taxonomy" id="205694"/>
    <lineage>
        <taxon>Eukaryota</taxon>
        <taxon>Viridiplantae</taxon>
        <taxon>Streptophyta</taxon>
        <taxon>Embryophyta</taxon>
        <taxon>Tracheophyta</taxon>
        <taxon>Spermatophyta</taxon>
        <taxon>Magnoliopsida</taxon>
        <taxon>eudicotyledons</taxon>
        <taxon>Gunneridae</taxon>
        <taxon>Pentapetalae</taxon>
        <taxon>asterids</taxon>
        <taxon>lamiids</taxon>
        <taxon>Lamiales</taxon>
        <taxon>Oleaceae</taxon>
        <taxon>Forsythieae</taxon>
        <taxon>Forsythia</taxon>
    </lineage>
</organism>
<dbReference type="EMBL" id="JBFOLJ010000002">
    <property type="protein sequence ID" value="KAL2551714.1"/>
    <property type="molecule type" value="Genomic_DNA"/>
</dbReference>
<keyword evidence="2" id="KW-1185">Reference proteome</keyword>
<dbReference type="GO" id="GO:0016301">
    <property type="term" value="F:kinase activity"/>
    <property type="evidence" value="ECO:0007669"/>
    <property type="project" value="UniProtKB-KW"/>
</dbReference>
<gene>
    <name evidence="1" type="ORF">Fot_05333</name>
</gene>
<sequence length="298" mass="34030">MAHGSSKASRIINQQRAKLIFKAISSVPLIATPIIVHDAGSFLREYINVMCKYSTCQPLKDQTSSSHPSADLLAVILLELHSNDHPSFTDQATPSCNHRTRFCSASSSQPLADLHAVILLEPHRCNHPSFLDQATHGHSPHFMFTSGTFATAGATKGSSSTLVEKAALAEKWKISIINVRESEILKRPQRRRDFLGEQIVCLEVFLEVRKALLEFQVPGKLIRRDIKNTKSDYRQKSLQNFARKLVISKVQNLKFLAITNFSWDFTRDFVVWKREFFKLKEIFDGRRNSFFQVMRFKH</sequence>
<reference evidence="2" key="1">
    <citation type="submission" date="2024-07" db="EMBL/GenBank/DDBJ databases">
        <title>Two chromosome-level genome assemblies of Korean endemic species Abeliophyllum distichum and Forsythia ovata (Oleaceae).</title>
        <authorList>
            <person name="Jang H."/>
        </authorList>
    </citation>
    <scope>NUCLEOTIDE SEQUENCE [LARGE SCALE GENOMIC DNA]</scope>
</reference>
<dbReference type="AlphaFoldDB" id="A0ABD1WPU0"/>
<keyword evidence="1" id="KW-0808">Transferase</keyword>
<accession>A0ABD1WPU0</accession>
<keyword evidence="1" id="KW-0418">Kinase</keyword>
<comment type="caution">
    <text evidence="1">The sequence shown here is derived from an EMBL/GenBank/DDBJ whole genome shotgun (WGS) entry which is preliminary data.</text>
</comment>
<name>A0ABD1WPU0_9LAMI</name>